<evidence type="ECO:0000313" key="3">
    <source>
        <dbReference type="Proteomes" id="UP000257109"/>
    </source>
</evidence>
<feature type="compositionally biased region" description="Polar residues" evidence="1">
    <location>
        <begin position="71"/>
        <end position="85"/>
    </location>
</feature>
<gene>
    <name evidence="2" type="ORF">CR513_07428</name>
</gene>
<evidence type="ECO:0000313" key="2">
    <source>
        <dbReference type="EMBL" id="RDY08343.1"/>
    </source>
</evidence>
<evidence type="ECO:0000256" key="1">
    <source>
        <dbReference type="SAM" id="MobiDB-lite"/>
    </source>
</evidence>
<protein>
    <recommendedName>
        <fullName evidence="4">G-patch domain-containing protein</fullName>
    </recommendedName>
</protein>
<name>A0A371HZZ4_MUCPR</name>
<proteinExistence type="predicted"/>
<evidence type="ECO:0008006" key="4">
    <source>
        <dbReference type="Google" id="ProtNLM"/>
    </source>
</evidence>
<comment type="caution">
    <text evidence="2">The sequence shown here is derived from an EMBL/GenBank/DDBJ whole genome shotgun (WGS) entry which is preliminary data.</text>
</comment>
<dbReference type="EMBL" id="QJKJ01001293">
    <property type="protein sequence ID" value="RDY08343.1"/>
    <property type="molecule type" value="Genomic_DNA"/>
</dbReference>
<dbReference type="Proteomes" id="UP000257109">
    <property type="component" value="Unassembled WGS sequence"/>
</dbReference>
<reference evidence="2" key="1">
    <citation type="submission" date="2018-05" db="EMBL/GenBank/DDBJ databases">
        <title>Draft genome of Mucuna pruriens seed.</title>
        <authorList>
            <person name="Nnadi N.E."/>
            <person name="Vos R."/>
            <person name="Hasami M.H."/>
            <person name="Devisetty U.K."/>
            <person name="Aguiy J.C."/>
        </authorList>
    </citation>
    <scope>NUCLEOTIDE SEQUENCE [LARGE SCALE GENOMIC DNA]</scope>
    <source>
        <strain evidence="2">JCA_2017</strain>
    </source>
</reference>
<sequence length="195" mass="21931">MGEKEIMVSTPLPTDYIEEDEEALETSFQALEIVGTTITETGSDDTKPSKAVIMAAKVLITNGFKPGKGPNTKTFPRINNTTLVPNDTDKSSRQDEGEETEEEALRELERLLDQEKPKLQAGTKEIEIINLNKGEETKEIQIGKLTPPDFKQKLTKLLREYEDIFAWSYRDMPGLDTTIVEHKLSLIPNAIPVRQ</sequence>
<feature type="non-terminal residue" evidence="2">
    <location>
        <position position="1"/>
    </location>
</feature>
<dbReference type="OrthoDB" id="1743187at2759"/>
<feature type="region of interest" description="Disordered" evidence="1">
    <location>
        <begin position="67"/>
        <end position="103"/>
    </location>
</feature>
<accession>A0A371HZZ4</accession>
<dbReference type="AlphaFoldDB" id="A0A371HZZ4"/>
<keyword evidence="3" id="KW-1185">Reference proteome</keyword>
<organism evidence="2 3">
    <name type="scientific">Mucuna pruriens</name>
    <name type="common">Velvet bean</name>
    <name type="synonym">Dolichos pruriens</name>
    <dbReference type="NCBI Taxonomy" id="157652"/>
    <lineage>
        <taxon>Eukaryota</taxon>
        <taxon>Viridiplantae</taxon>
        <taxon>Streptophyta</taxon>
        <taxon>Embryophyta</taxon>
        <taxon>Tracheophyta</taxon>
        <taxon>Spermatophyta</taxon>
        <taxon>Magnoliopsida</taxon>
        <taxon>eudicotyledons</taxon>
        <taxon>Gunneridae</taxon>
        <taxon>Pentapetalae</taxon>
        <taxon>rosids</taxon>
        <taxon>fabids</taxon>
        <taxon>Fabales</taxon>
        <taxon>Fabaceae</taxon>
        <taxon>Papilionoideae</taxon>
        <taxon>50 kb inversion clade</taxon>
        <taxon>NPAAA clade</taxon>
        <taxon>indigoferoid/millettioid clade</taxon>
        <taxon>Phaseoleae</taxon>
        <taxon>Mucuna</taxon>
    </lineage>
</organism>